<feature type="domain" description="DALR anticodon binding" evidence="13">
    <location>
        <begin position="421"/>
        <end position="539"/>
    </location>
</feature>
<evidence type="ECO:0000256" key="4">
    <source>
        <dbReference type="ARBA" id="ARBA00022490"/>
    </source>
</evidence>
<dbReference type="InterPro" id="IPR008909">
    <property type="entry name" value="DALR_anticod-bd"/>
</dbReference>
<gene>
    <name evidence="11" type="primary">argS</name>
    <name evidence="15" type="ORF">A3C71_00070</name>
</gene>
<dbReference type="GO" id="GO:0005737">
    <property type="term" value="C:cytoplasm"/>
    <property type="evidence" value="ECO:0007669"/>
    <property type="project" value="UniProtKB-SubCell"/>
</dbReference>
<comment type="subcellular location">
    <subcellularLocation>
        <location evidence="1 11">Cytoplasm</location>
    </subcellularLocation>
</comment>
<dbReference type="InterPro" id="IPR009080">
    <property type="entry name" value="tRNAsynth_Ia_anticodon-bd"/>
</dbReference>
<dbReference type="EC" id="6.1.1.19" evidence="11"/>
<evidence type="ECO:0000259" key="14">
    <source>
        <dbReference type="SMART" id="SM01016"/>
    </source>
</evidence>
<dbReference type="GO" id="GO:0006420">
    <property type="term" value="P:arginyl-tRNA aminoacylation"/>
    <property type="evidence" value="ECO:0007669"/>
    <property type="project" value="UniProtKB-UniRule"/>
</dbReference>
<accession>A0A1F8FH62</accession>
<evidence type="ECO:0000259" key="13">
    <source>
        <dbReference type="SMART" id="SM00836"/>
    </source>
</evidence>
<dbReference type="SUPFAM" id="SSF55190">
    <property type="entry name" value="Arginyl-tRNA synthetase (ArgRS), N-terminal 'additional' domain"/>
    <property type="match status" value="1"/>
</dbReference>
<dbReference type="InterPro" id="IPR035684">
    <property type="entry name" value="ArgRS_core"/>
</dbReference>
<dbReference type="Gene3D" id="1.10.730.10">
    <property type="entry name" value="Isoleucyl-tRNA Synthetase, Domain 1"/>
    <property type="match status" value="1"/>
</dbReference>
<feature type="domain" description="Arginyl tRNA synthetase N-terminal" evidence="14">
    <location>
        <begin position="3"/>
        <end position="79"/>
    </location>
</feature>
<keyword evidence="8 11" id="KW-0648">Protein biosynthesis</keyword>
<reference evidence="15 16" key="1">
    <citation type="journal article" date="2016" name="Nat. Commun.">
        <title>Thousands of microbial genomes shed light on interconnected biogeochemical processes in an aquifer system.</title>
        <authorList>
            <person name="Anantharaman K."/>
            <person name="Brown C.T."/>
            <person name="Hug L.A."/>
            <person name="Sharon I."/>
            <person name="Castelle C.J."/>
            <person name="Probst A.J."/>
            <person name="Thomas B.C."/>
            <person name="Singh A."/>
            <person name="Wilkins M.J."/>
            <person name="Karaoz U."/>
            <person name="Brodie E.L."/>
            <person name="Williams K.H."/>
            <person name="Hubbard S.S."/>
            <person name="Banfield J.F."/>
        </authorList>
    </citation>
    <scope>NUCLEOTIDE SEQUENCE [LARGE SCALE GENOMIC DNA]</scope>
</reference>
<dbReference type="InterPro" id="IPR005148">
    <property type="entry name" value="Arg-tRNA-synth_N"/>
</dbReference>
<dbReference type="Gene3D" id="3.40.50.620">
    <property type="entry name" value="HUPs"/>
    <property type="match status" value="1"/>
</dbReference>
<keyword evidence="7 11" id="KW-0067">ATP-binding</keyword>
<evidence type="ECO:0000256" key="5">
    <source>
        <dbReference type="ARBA" id="ARBA00022598"/>
    </source>
</evidence>
<dbReference type="Pfam" id="PF00750">
    <property type="entry name" value="tRNA-synt_1d"/>
    <property type="match status" value="1"/>
</dbReference>
<dbReference type="SMART" id="SM01016">
    <property type="entry name" value="Arg_tRNA_synt_N"/>
    <property type="match status" value="1"/>
</dbReference>
<evidence type="ECO:0000256" key="8">
    <source>
        <dbReference type="ARBA" id="ARBA00022917"/>
    </source>
</evidence>
<evidence type="ECO:0000256" key="7">
    <source>
        <dbReference type="ARBA" id="ARBA00022840"/>
    </source>
</evidence>
<keyword evidence="5 11" id="KW-0436">Ligase</keyword>
<protein>
    <recommendedName>
        <fullName evidence="11">Arginine--tRNA ligase</fullName>
        <ecNumber evidence="11">6.1.1.19</ecNumber>
    </recommendedName>
    <alternativeName>
        <fullName evidence="11">Arginyl-tRNA synthetase</fullName>
        <shortName evidence="11">ArgRS</shortName>
    </alternativeName>
</protein>
<dbReference type="FunFam" id="1.10.730.10:FF:000006">
    <property type="entry name" value="Arginyl-tRNA synthetase 2, mitochondrial"/>
    <property type="match status" value="1"/>
</dbReference>
<evidence type="ECO:0000313" key="15">
    <source>
        <dbReference type="EMBL" id="OGN11908.1"/>
    </source>
</evidence>
<dbReference type="PRINTS" id="PR01038">
    <property type="entry name" value="TRNASYNTHARG"/>
</dbReference>
<keyword evidence="4 11" id="KW-0963">Cytoplasm</keyword>
<evidence type="ECO:0000256" key="3">
    <source>
        <dbReference type="ARBA" id="ARBA00011245"/>
    </source>
</evidence>
<dbReference type="CDD" id="cd00671">
    <property type="entry name" value="ArgRS_core"/>
    <property type="match status" value="1"/>
</dbReference>
<organism evidence="15 16">
    <name type="scientific">Candidatus Yanofskybacteria bacterium RIFCSPHIGHO2_02_FULL_43_15c</name>
    <dbReference type="NCBI Taxonomy" id="1802679"/>
    <lineage>
        <taxon>Bacteria</taxon>
        <taxon>Candidatus Yanofskyibacteriota</taxon>
    </lineage>
</organism>
<keyword evidence="9 11" id="KW-0030">Aminoacyl-tRNA synthetase</keyword>
<proteinExistence type="inferred from homology"/>
<dbReference type="HAMAP" id="MF_00123">
    <property type="entry name" value="Arg_tRNA_synth"/>
    <property type="match status" value="1"/>
</dbReference>
<dbReference type="GO" id="GO:0004814">
    <property type="term" value="F:arginine-tRNA ligase activity"/>
    <property type="evidence" value="ECO:0007669"/>
    <property type="project" value="UniProtKB-UniRule"/>
</dbReference>
<dbReference type="InterPro" id="IPR036695">
    <property type="entry name" value="Arg-tRNA-synth_N_sf"/>
</dbReference>
<comment type="caution">
    <text evidence="11">Lacks conserved residue(s) required for the propagation of feature annotation.</text>
</comment>
<comment type="similarity">
    <text evidence="2 11 12">Belongs to the class-I aminoacyl-tRNA synthetase family.</text>
</comment>
<dbReference type="Proteomes" id="UP000178197">
    <property type="component" value="Unassembled WGS sequence"/>
</dbReference>
<dbReference type="SMART" id="SM00836">
    <property type="entry name" value="DALR_1"/>
    <property type="match status" value="1"/>
</dbReference>
<evidence type="ECO:0000256" key="6">
    <source>
        <dbReference type="ARBA" id="ARBA00022741"/>
    </source>
</evidence>
<dbReference type="InterPro" id="IPR014729">
    <property type="entry name" value="Rossmann-like_a/b/a_fold"/>
</dbReference>
<evidence type="ECO:0000256" key="12">
    <source>
        <dbReference type="RuleBase" id="RU363038"/>
    </source>
</evidence>
<name>A0A1F8FH62_9BACT</name>
<dbReference type="Pfam" id="PF05746">
    <property type="entry name" value="DALR_1"/>
    <property type="match status" value="1"/>
</dbReference>
<dbReference type="PANTHER" id="PTHR11956">
    <property type="entry name" value="ARGINYL-TRNA SYNTHETASE"/>
    <property type="match status" value="1"/>
</dbReference>
<dbReference type="InterPro" id="IPR001278">
    <property type="entry name" value="Arg-tRNA-ligase"/>
</dbReference>
<dbReference type="Gene3D" id="3.30.1360.70">
    <property type="entry name" value="Arginyl tRNA synthetase N-terminal domain"/>
    <property type="match status" value="1"/>
</dbReference>
<dbReference type="AlphaFoldDB" id="A0A1F8FH62"/>
<comment type="catalytic activity">
    <reaction evidence="10 11">
        <text>tRNA(Arg) + L-arginine + ATP = L-arginyl-tRNA(Arg) + AMP + diphosphate</text>
        <dbReference type="Rhea" id="RHEA:20301"/>
        <dbReference type="Rhea" id="RHEA-COMP:9658"/>
        <dbReference type="Rhea" id="RHEA-COMP:9673"/>
        <dbReference type="ChEBI" id="CHEBI:30616"/>
        <dbReference type="ChEBI" id="CHEBI:32682"/>
        <dbReference type="ChEBI" id="CHEBI:33019"/>
        <dbReference type="ChEBI" id="CHEBI:78442"/>
        <dbReference type="ChEBI" id="CHEBI:78513"/>
        <dbReference type="ChEBI" id="CHEBI:456215"/>
        <dbReference type="EC" id="6.1.1.19"/>
    </reaction>
</comment>
<comment type="caution">
    <text evidence="15">The sequence shown here is derived from an EMBL/GenBank/DDBJ whole genome shotgun (WGS) entry which is preliminary data.</text>
</comment>
<evidence type="ECO:0000256" key="1">
    <source>
        <dbReference type="ARBA" id="ARBA00004496"/>
    </source>
</evidence>
<evidence type="ECO:0000256" key="2">
    <source>
        <dbReference type="ARBA" id="ARBA00005594"/>
    </source>
</evidence>
<dbReference type="GO" id="GO:0005524">
    <property type="term" value="F:ATP binding"/>
    <property type="evidence" value="ECO:0007669"/>
    <property type="project" value="UniProtKB-UniRule"/>
</dbReference>
<dbReference type="NCBIfam" id="TIGR00456">
    <property type="entry name" value="argS"/>
    <property type="match status" value="1"/>
</dbReference>
<evidence type="ECO:0000256" key="10">
    <source>
        <dbReference type="ARBA" id="ARBA00049339"/>
    </source>
</evidence>
<comment type="subunit">
    <text evidence="3 11">Monomer.</text>
</comment>
<dbReference type="Pfam" id="PF03485">
    <property type="entry name" value="Arg_tRNA_synt_N"/>
    <property type="match status" value="1"/>
</dbReference>
<dbReference type="EMBL" id="MGJT01000026">
    <property type="protein sequence ID" value="OGN11908.1"/>
    <property type="molecule type" value="Genomic_DNA"/>
</dbReference>
<dbReference type="FunFam" id="3.40.50.620:FF:000062">
    <property type="entry name" value="Arginine--tRNA ligase"/>
    <property type="match status" value="1"/>
</dbReference>
<dbReference type="SUPFAM" id="SSF52374">
    <property type="entry name" value="Nucleotidylyl transferase"/>
    <property type="match status" value="1"/>
</dbReference>
<evidence type="ECO:0000256" key="11">
    <source>
        <dbReference type="HAMAP-Rule" id="MF_00123"/>
    </source>
</evidence>
<dbReference type="PANTHER" id="PTHR11956:SF5">
    <property type="entry name" value="ARGININE--TRNA LIGASE, CYTOPLASMIC"/>
    <property type="match status" value="1"/>
</dbReference>
<dbReference type="SUPFAM" id="SSF47323">
    <property type="entry name" value="Anticodon-binding domain of a subclass of class I aminoacyl-tRNA synthetases"/>
    <property type="match status" value="1"/>
</dbReference>
<evidence type="ECO:0000256" key="9">
    <source>
        <dbReference type="ARBA" id="ARBA00023146"/>
    </source>
</evidence>
<sequence>MDNKLKKIAPKEVGFLVSFAPSEFGDYSTNLALAWGKKEGKSPMEEAEEIISSLKKDKKFSKLFSEVKAVAPGFINFRLSEKSWKEGLEEVLKKEEKFGQQSLGKGQKINIEFVSANPTGPLVLPNGRSAAYGESLARILNFLNFKVTKEYYINDIGRQVRILGESVARRYLELEGQSTDFPEEMYQGAYIAEIAEEMKKEGAYHGSLDNFEELAAQAQKYAKEKMIRQVKDSLSRFGVKHDVWFKESSLLKNNELKDVLNFLEFNNLSYEKEGALWFKSSDYGLDNDVVIRKSDGYTTYLLSDFAYARNKEKRGFAKMIIILGADHHGDVPRIKAGIKALGLDESKFVFPLAQMVNLLEKGEAVRMSKRAGKFVLLDELLEKVPADVAKFFFLSKSLDSHIDFDLELAKEESNRNPIFYIQYAFVRLKSILKKAEEGKIKVAKKIDKNISWHKWEGEIIRKLIQFPEISKKIAKDYQLHQLASYALELAGLVNRFYEKSKVIGAEPKLERVRLALVKASVTVLGKSLELLGLSLPERM</sequence>
<evidence type="ECO:0000313" key="16">
    <source>
        <dbReference type="Proteomes" id="UP000178197"/>
    </source>
</evidence>
<keyword evidence="6 11" id="KW-0547">Nucleotide-binding</keyword>